<dbReference type="Pfam" id="PF00404">
    <property type="entry name" value="Dockerin_1"/>
    <property type="match status" value="1"/>
</dbReference>
<feature type="domain" description="Cohesin" evidence="2">
    <location>
        <begin position="689"/>
        <end position="790"/>
    </location>
</feature>
<dbReference type="SUPFAM" id="SSF101898">
    <property type="entry name" value="NHL repeat"/>
    <property type="match status" value="1"/>
</dbReference>
<dbReference type="InterPro" id="IPR015943">
    <property type="entry name" value="WD40/YVTN_repeat-like_dom_sf"/>
</dbReference>
<dbReference type="SUPFAM" id="SSF49384">
    <property type="entry name" value="Carbohydrate-binding domain"/>
    <property type="match status" value="1"/>
</dbReference>
<reference evidence="4" key="1">
    <citation type="journal article" date="2019" name="Int. J. Syst. Evol. Microbiol.">
        <title>The Global Catalogue of Microorganisms (GCM) 10K type strain sequencing project: providing services to taxonomists for standard genome sequencing and annotation.</title>
        <authorList>
            <consortium name="The Broad Institute Genomics Platform"/>
            <consortium name="The Broad Institute Genome Sequencing Center for Infectious Disease"/>
            <person name="Wu L."/>
            <person name="Ma J."/>
        </authorList>
    </citation>
    <scope>NUCLEOTIDE SEQUENCE [LARGE SCALE GENOMIC DNA]</scope>
    <source>
        <strain evidence="4">CCUG 59129</strain>
    </source>
</reference>
<organism evidence="3 4">
    <name type="scientific">Paenibacillus chungangensis</name>
    <dbReference type="NCBI Taxonomy" id="696535"/>
    <lineage>
        <taxon>Bacteria</taxon>
        <taxon>Bacillati</taxon>
        <taxon>Bacillota</taxon>
        <taxon>Bacilli</taxon>
        <taxon>Bacillales</taxon>
        <taxon>Paenibacillaceae</taxon>
        <taxon>Paenibacillus</taxon>
    </lineage>
</organism>
<dbReference type="InterPro" id="IPR018247">
    <property type="entry name" value="EF_Hand_1_Ca_BS"/>
</dbReference>
<dbReference type="Gene3D" id="1.10.1330.10">
    <property type="entry name" value="Dockerin domain"/>
    <property type="match status" value="1"/>
</dbReference>
<dbReference type="Proteomes" id="UP001596989">
    <property type="component" value="Unassembled WGS sequence"/>
</dbReference>
<dbReference type="InterPro" id="IPR002105">
    <property type="entry name" value="Dockerin_1_rpt"/>
</dbReference>
<dbReference type="Pfam" id="PF00963">
    <property type="entry name" value="Cohesin"/>
    <property type="match status" value="1"/>
</dbReference>
<dbReference type="CDD" id="cd08547">
    <property type="entry name" value="Type_II_cohesin"/>
    <property type="match status" value="1"/>
</dbReference>
<sequence length="872" mass="94010">MRRQLDKWLGAMLLAMLVMLPASLAHAGVSKSFGTPESLGNPIQQVALFDSTYGVENGQDMMYTTSSGNPAIFNVINLDENRVERSMPLPAGGNSWTHTTAPDGSVYIGVSSGGAWLMKYTPGSDTLQHLGAVASDAKSVWSLTTDEQGNVYGGTFDKGKVFKYDPVSGAFTDYGVMIAGRDYVHGIAYRDGYVYAGIGLIGDLVKLNVTTGEKTVIPIKPITGLSVSPFVQEIDIRGDYLFAYMTSDAGNLYAVYDLVNEIWLEHEFWGVRGLKLSPELDNKVYIIQNNMLTSIDLTTFEAQSVGIEYPSFLRGSEWVQLDNDPELTGTVLVTANYFGSIRYFDVAAGTITVRDPGTQGGALNIHALEKGPNDELYMSGYIGAQAAVYSHADGSLRTFQMGQAESIGHSGNYVYFGVYPGAEIFRYDTTKPVQTDPAEPDVNPQLLFKVEHEQDRPYVQTSGDGKMFFGTIPDYGKTGGALTIFDESDPAGTKQVHRHVVQDQSIVGLAYRDGLIYGSTSLAGGLDSNPPAANAKMFIWDVASGQKLAEWEPQIPGATVAPKMISGLAFDSNGLLWAAADGALFAVDPATREVVKSKQIYPGAQNYGMWRPVHIRFAADGMLYTDVYGKIIAVDPETMEHTPSGVDASLFTLVGDNTIYYGKAGTLYRMSVENELYPSPGELHLEAPARLAVDGTFSVKVKMNNAEQLYGANISLQYDHQKLQLADVTVGADFSEGAFLEHTDSLGVFEAVITQTGDTGLNGNVEVLTLTFQTREMSGLADIVLKQQSTVGALHTAESGIIYPMSADQSASVQILIKLEDLNGDDVVNILDLVAIAKRAGDPAAPAMYDLNGDGVVDGTDVSLVAMAIFQQ</sequence>
<evidence type="ECO:0000259" key="2">
    <source>
        <dbReference type="Pfam" id="PF00963"/>
    </source>
</evidence>
<gene>
    <name evidence="3" type="ORF">ACFQ2I_08600</name>
</gene>
<dbReference type="RefSeq" id="WP_377563571.1">
    <property type="nucleotide sequence ID" value="NZ_JBHTJZ010000009.1"/>
</dbReference>
<dbReference type="SUPFAM" id="SSF50998">
    <property type="entry name" value="Quinoprotein alcohol dehydrogenase-like"/>
    <property type="match status" value="1"/>
</dbReference>
<dbReference type="InterPro" id="IPR002102">
    <property type="entry name" value="Cohesin_dom"/>
</dbReference>
<proteinExistence type="predicted"/>
<dbReference type="InterPro" id="IPR036439">
    <property type="entry name" value="Dockerin_dom_sf"/>
</dbReference>
<dbReference type="EMBL" id="JBHTJZ010000009">
    <property type="protein sequence ID" value="MFD0959450.1"/>
    <property type="molecule type" value="Genomic_DNA"/>
</dbReference>
<protein>
    <submittedName>
        <fullName evidence="3">Dockerin type I domain-containing protein</fullName>
    </submittedName>
</protein>
<keyword evidence="4" id="KW-1185">Reference proteome</keyword>
<dbReference type="Gene3D" id="2.130.10.10">
    <property type="entry name" value="YVTN repeat-like/Quinoprotein amine dehydrogenase"/>
    <property type="match status" value="2"/>
</dbReference>
<evidence type="ECO:0000313" key="4">
    <source>
        <dbReference type="Proteomes" id="UP001596989"/>
    </source>
</evidence>
<dbReference type="SUPFAM" id="SSF63446">
    <property type="entry name" value="Type I dockerin domain"/>
    <property type="match status" value="1"/>
</dbReference>
<dbReference type="InterPro" id="IPR011047">
    <property type="entry name" value="Quinoprotein_ADH-like_sf"/>
</dbReference>
<feature type="chain" id="PRO_5045654377" evidence="1">
    <location>
        <begin position="28"/>
        <end position="872"/>
    </location>
</feature>
<name>A0ABW3HQA2_9BACL</name>
<dbReference type="PROSITE" id="PS00018">
    <property type="entry name" value="EF_HAND_1"/>
    <property type="match status" value="2"/>
</dbReference>
<feature type="signal peptide" evidence="1">
    <location>
        <begin position="1"/>
        <end position="27"/>
    </location>
</feature>
<accession>A0ABW3HQA2</accession>
<dbReference type="InterPro" id="IPR008965">
    <property type="entry name" value="CBM2/CBM3_carb-bd_dom_sf"/>
</dbReference>
<evidence type="ECO:0000256" key="1">
    <source>
        <dbReference type="SAM" id="SignalP"/>
    </source>
</evidence>
<dbReference type="Gene3D" id="2.60.40.680">
    <property type="match status" value="1"/>
</dbReference>
<evidence type="ECO:0000313" key="3">
    <source>
        <dbReference type="EMBL" id="MFD0959450.1"/>
    </source>
</evidence>
<dbReference type="CDD" id="cd14256">
    <property type="entry name" value="Dockerin_I"/>
    <property type="match status" value="1"/>
</dbReference>
<comment type="caution">
    <text evidence="3">The sequence shown here is derived from an EMBL/GenBank/DDBJ whole genome shotgun (WGS) entry which is preliminary data.</text>
</comment>
<keyword evidence="1" id="KW-0732">Signal</keyword>